<evidence type="ECO:0000313" key="15">
    <source>
        <dbReference type="EMBL" id="VVT56664.1"/>
    </source>
</evidence>
<proteinExistence type="inferred from homology"/>
<dbReference type="Proteomes" id="UP000398389">
    <property type="component" value="Unassembled WGS sequence"/>
</dbReference>
<dbReference type="UniPathway" id="UPA00094"/>
<keyword evidence="10 14" id="KW-0472">Membrane</keyword>
<comment type="function">
    <text evidence="14">Catalyzes the third of the four reactions of the long-chain fatty acids elongation cycle. This endoplasmic reticulum-bound enzymatic process, allows the addition of two carbons to the chain of long- and very long-chain fatty acids/VLCFAs per cycle. This enzyme catalyzes the dehydration of the 3-hydroxyacyl-CoA intermediate into trans-2,3-enoyl-CoA, within each cycle of fatty acid elongation. Thereby, it participates to the production of VLCFAs of different chain lengths that are involved in multiple biological processes as precursors of membrane lipids and lipid mediators.</text>
</comment>
<keyword evidence="7 14" id="KW-0276">Fatty acid metabolism</keyword>
<dbReference type="GeneID" id="43584018"/>
<dbReference type="RefSeq" id="XP_031855809.1">
    <property type="nucleotide sequence ID" value="XM_031999918.1"/>
</dbReference>
<feature type="transmembrane region" description="Helical" evidence="14">
    <location>
        <begin position="151"/>
        <end position="173"/>
    </location>
</feature>
<dbReference type="AlphaFoldDB" id="A0A5E8BYZ9"/>
<keyword evidence="12 14" id="KW-0456">Lyase</keyword>
<dbReference type="EMBL" id="CABVLU010000004">
    <property type="protein sequence ID" value="VVT56664.1"/>
    <property type="molecule type" value="Genomic_DNA"/>
</dbReference>
<evidence type="ECO:0000256" key="7">
    <source>
        <dbReference type="ARBA" id="ARBA00022832"/>
    </source>
</evidence>
<dbReference type="EC" id="4.2.1.134" evidence="4 14"/>
<feature type="transmembrane region" description="Helical" evidence="14">
    <location>
        <begin position="21"/>
        <end position="50"/>
    </location>
</feature>
<feature type="transmembrane region" description="Helical" evidence="14">
    <location>
        <begin position="62"/>
        <end position="82"/>
    </location>
</feature>
<accession>A0A5E8BYZ9</accession>
<keyword evidence="6 14" id="KW-0812">Transmembrane</keyword>
<evidence type="ECO:0000256" key="12">
    <source>
        <dbReference type="ARBA" id="ARBA00023239"/>
    </source>
</evidence>
<dbReference type="OrthoDB" id="46988at2759"/>
<name>A0A5E8BYZ9_9ASCO</name>
<evidence type="ECO:0000256" key="3">
    <source>
        <dbReference type="ARBA" id="ARBA00007811"/>
    </source>
</evidence>
<keyword evidence="8 14" id="KW-1133">Transmembrane helix</keyword>
<evidence type="ECO:0000256" key="11">
    <source>
        <dbReference type="ARBA" id="ARBA00023160"/>
    </source>
</evidence>
<evidence type="ECO:0000256" key="4">
    <source>
        <dbReference type="ARBA" id="ARBA00013122"/>
    </source>
</evidence>
<organism evidence="15 16">
    <name type="scientific">Magnusiomyces paraingens</name>
    <dbReference type="NCBI Taxonomy" id="2606893"/>
    <lineage>
        <taxon>Eukaryota</taxon>
        <taxon>Fungi</taxon>
        <taxon>Dikarya</taxon>
        <taxon>Ascomycota</taxon>
        <taxon>Saccharomycotina</taxon>
        <taxon>Dipodascomycetes</taxon>
        <taxon>Dipodascales</taxon>
        <taxon>Dipodascaceae</taxon>
        <taxon>Magnusiomyces</taxon>
    </lineage>
</organism>
<comment type="similarity">
    <text evidence="3 14">Belongs to the very long-chain fatty acids dehydratase HACD family.</text>
</comment>
<keyword evidence="9 14" id="KW-0443">Lipid metabolism</keyword>
<dbReference type="GO" id="GO:0005789">
    <property type="term" value="C:endoplasmic reticulum membrane"/>
    <property type="evidence" value="ECO:0007669"/>
    <property type="project" value="UniProtKB-SubCell"/>
</dbReference>
<evidence type="ECO:0000256" key="14">
    <source>
        <dbReference type="RuleBase" id="RU363109"/>
    </source>
</evidence>
<dbReference type="GO" id="GO:0042761">
    <property type="term" value="P:very long-chain fatty acid biosynthetic process"/>
    <property type="evidence" value="ECO:0007669"/>
    <property type="project" value="TreeGrafter"/>
</dbReference>
<dbReference type="PANTHER" id="PTHR11035:SF3">
    <property type="entry name" value="VERY-LONG-CHAIN (3R)-3-HYDROXYACYL-COA DEHYDRATASE"/>
    <property type="match status" value="1"/>
</dbReference>
<comment type="catalytic activity">
    <reaction evidence="13 14">
        <text>a very-long-chain (3R)-3-hydroxyacyl-CoA = a very-long-chain (2E)-enoyl-CoA + H2O</text>
        <dbReference type="Rhea" id="RHEA:45812"/>
        <dbReference type="ChEBI" id="CHEBI:15377"/>
        <dbReference type="ChEBI" id="CHEBI:83728"/>
        <dbReference type="ChEBI" id="CHEBI:85440"/>
        <dbReference type="EC" id="4.2.1.134"/>
    </reaction>
</comment>
<evidence type="ECO:0000313" key="16">
    <source>
        <dbReference type="Proteomes" id="UP000398389"/>
    </source>
</evidence>
<evidence type="ECO:0000256" key="9">
    <source>
        <dbReference type="ARBA" id="ARBA00023098"/>
    </source>
</evidence>
<comment type="pathway">
    <text evidence="2 14">Lipid metabolism; fatty acid biosynthesis.</text>
</comment>
<evidence type="ECO:0000256" key="8">
    <source>
        <dbReference type="ARBA" id="ARBA00022989"/>
    </source>
</evidence>
<evidence type="ECO:0000256" key="10">
    <source>
        <dbReference type="ARBA" id="ARBA00023136"/>
    </source>
</evidence>
<dbReference type="GO" id="GO:0030148">
    <property type="term" value="P:sphingolipid biosynthetic process"/>
    <property type="evidence" value="ECO:0007669"/>
    <property type="project" value="TreeGrafter"/>
</dbReference>
<keyword evidence="16" id="KW-1185">Reference proteome</keyword>
<keyword evidence="5 14" id="KW-0444">Lipid biosynthesis</keyword>
<evidence type="ECO:0000256" key="13">
    <source>
        <dbReference type="ARBA" id="ARBA00036671"/>
    </source>
</evidence>
<evidence type="ECO:0000256" key="6">
    <source>
        <dbReference type="ARBA" id="ARBA00022692"/>
    </source>
</evidence>
<dbReference type="InterPro" id="IPR007482">
    <property type="entry name" value="Tyr_Pase-like_PTPLA"/>
</dbReference>
<gene>
    <name evidence="15" type="ORF">SAPINGB_P005203</name>
</gene>
<dbReference type="GO" id="GO:0102158">
    <property type="term" value="F:very-long-chain (3R)-3-hydroxyacyl-CoA dehydratase activity"/>
    <property type="evidence" value="ECO:0007669"/>
    <property type="project" value="UniProtKB-EC"/>
</dbReference>
<dbReference type="PANTHER" id="PTHR11035">
    <property type="entry name" value="VERY-LONG-CHAIN (3R)-3-HYDROXYACYL-COA DEHYDRATASE"/>
    <property type="match status" value="1"/>
</dbReference>
<comment type="subcellular location">
    <subcellularLocation>
        <location evidence="14">Endoplasmic reticulum membrane</location>
        <topology evidence="14">Multi-pass membrane protein</topology>
    </subcellularLocation>
    <subcellularLocation>
        <location evidence="1">Membrane</location>
        <topology evidence="1">Multi-pass membrane protein</topology>
    </subcellularLocation>
</comment>
<dbReference type="GO" id="GO:0030497">
    <property type="term" value="P:fatty acid elongation"/>
    <property type="evidence" value="ECO:0007669"/>
    <property type="project" value="TreeGrafter"/>
</dbReference>
<protein>
    <recommendedName>
        <fullName evidence="4 14">Very-long-chain (3R)-3-hydroxyacyl-CoA dehydratase</fullName>
        <ecNumber evidence="4 14">4.2.1.134</ecNumber>
    </recommendedName>
</protein>
<keyword evidence="14" id="KW-0256">Endoplasmic reticulum</keyword>
<reference evidence="15 16" key="1">
    <citation type="submission" date="2019-09" db="EMBL/GenBank/DDBJ databases">
        <authorList>
            <person name="Brejova B."/>
        </authorList>
    </citation>
    <scope>NUCLEOTIDE SEQUENCE [LARGE SCALE GENOMIC DNA]</scope>
</reference>
<evidence type="ECO:0000256" key="2">
    <source>
        <dbReference type="ARBA" id="ARBA00005194"/>
    </source>
</evidence>
<feature type="transmembrane region" description="Helical" evidence="14">
    <location>
        <begin position="185"/>
        <end position="206"/>
    </location>
</feature>
<sequence>MASKPASTDSKLKVSSKRELITNYLVIYNAVSAFFWAAVLLRFLVLFPLVGTKFVSGGLNDFLRWVQTLMILEVFHSLFGLVRSPVVTTVMQISSRLLVVWGVLYPFPDVGQHPAFSTCTIAWCITEIIRYTFYVYTLLRPGPGGVPRWLVWLRYSAFYVLYPLGAGSEWVLILVSLPDAEQFSTWYALLLKASLLIYIPGFYVMFTHVVKQRKKVLGRAPIPKIKKNA</sequence>
<comment type="caution">
    <text evidence="14">Lacks conserved residue(s) required for the propagation of feature annotation.</text>
</comment>
<evidence type="ECO:0000256" key="5">
    <source>
        <dbReference type="ARBA" id="ARBA00022516"/>
    </source>
</evidence>
<dbReference type="Pfam" id="PF04387">
    <property type="entry name" value="PTPLA"/>
    <property type="match status" value="1"/>
</dbReference>
<keyword evidence="11 14" id="KW-0275">Fatty acid biosynthesis</keyword>
<evidence type="ECO:0000256" key="1">
    <source>
        <dbReference type="ARBA" id="ARBA00004141"/>
    </source>
</evidence>